<feature type="transmembrane region" description="Helical" evidence="4">
    <location>
        <begin position="1303"/>
        <end position="1323"/>
    </location>
</feature>
<feature type="transmembrane region" description="Helical" evidence="4">
    <location>
        <begin position="1140"/>
        <end position="1159"/>
    </location>
</feature>
<sequence length="2250" mass="241867">MRVPNFLVLTSLFSPLLYASQRRLLRGGGRHMYAATLLLLLAFASTLPARAVVEEAEVLDSVTALAAWEKHVIELEFEQMTAIARGDVANDGRSPVAQDPEETEHLLDGQSTPRSSDCSGSAGDAQTIEFPQSEDCSQSASVSGAASGSGAENEDAVLGITLDLGGLEISIGSAEIAAGSGGIDVSAGSAGVSVGSGGIEATVGSGSYGFGVSVGSDGVDATVGSNGLDISTGSHGLDVSVGSQDLDVSVGSGNIDATVGSNVSTGSNGLGVSVGSHDLDVSVGSDGIDATVGSNGLEISTGSHGLGVSVGSQDLDVSVGSGNIDATVGSNVSTGSNGLGVSVGSHDLDVSVGSGGIGATVGSSGIDVTGGSREIHIDASSRDIDASVGSQGIQVTTSSSDIDVSVGSQGVHLRAGSAHLDTEVGSNSDEVYTSPPTVDPSIQITTAPSSVDVSGGSGDAQVVVGSTEHSPPTAQKSASSYSEERTIIVDATSAPSSNISTSTEETPSPEVPSNFTASSEESAVPMEASPVNDTLSGSYSGSSDVVQVFSLTASNSSSSVSESRSEGWVSHIIIFNLVIVLVLTMTTMILVLLCVFQWSGSEYYEPYTSTYCRCKATECQNEYPGESSGSTCEGKLSNGSCPSGYKTCVSTDSYKVSTSTVTPNSVAEATFTLLAGDIIGAFYNLGEEDPITRNSKWWITISLPSGWRFVAWENTAVEVTLRDDDGYYSSAVRVHSCADVTNSNNCDSDTHRYGFVDVMNLIEGRVDLMTSSSRGPMSFALAKSIVTGLSASSSSVGVSVSLSYETSSGTLKSAATSRRTRELTVIASGSITSTSAEDFSALTLATMTLPPVRRGRLDSSLVWMEEDTEIMMLSFSTSTIVGPNSDNPKVCVDMRSSYCASKGREPTSTVSFGSSTQASYVQGGNPFLNLYADPGETNLNIESDNATYFCVTNLLPSGVKTNDSWEIRTTFTFQIQVTNVAWTSNEDQEDITSGFRLPPLSEVVLMDDNDVMGSDCAQTLVHAKTYSKSTLSVYSVMSITFFAVALAGAVLITRMNGMSFSRPTFYNDMTSLSVMMIFILCIVGNAIWISVSTKASSARGTDIYYLLYAISVCFTWTMMTSVCFHWGTVLFHDVGPSGRLLVFVVYVIINVAFYGVQLFGVVSLTDFYKCTYDDYLKNPFYSMRLCSDDYCPDLQPTQWKYAVDNVCKDVSYSDWFFPLYQSAELLIFLTSVALLVLGTFVIQRGVRLIDQSGDIFDDHVVQVMKKSLITYLVVILSIALVLGTSCIMNSILHWKSWSINSVVWYVFSIWLPTLVPPIGFLLLQWNPRLHGMNWNPSLHVKDPQLLHRTMSSISSEKVKSGKFDMSGNGTGLSDGWAGILRFPDTEYNPIGQESVDGTQNVLALAVQLVSPIPLTYACFIELYVAENTSPEAGENDVTGEDHYEDLPVLSYRRSSISTFIESGLHQEGILSRRSQSISLLGAGAIPTPLPVSNPAAKWSRVGFTETVLPTLVTGNSENSGGVTQIATFLSVLQIPVMPANPLLRFVVYEIPEKASSPSSDGDMRESRQLMRASSIQLDERARIARVSGMGMAPPSRPKVFCEFSCACDDMLSADEVNLVARQVSYRNRSPIPTVLSDGTGTESPNVNAAIGAATLEVDPSVPRLRVKSMTVSPRQLKENSGFYITKSFQFAEGDEMVIEDMIESPLMNELPRQYLELLVTERADDLARAQAEAAGFEARVKSGLVGNLYDNLIEQIQGENDQTVVQTWLNERVQQRKMYVEALRECHQLCIDRAEEGLNFKASVEKKSLVLRFLPINLHVQDMWVGPTADLRSQRSRRMSPNVRVYPTVTVGAFAAHCFKFRHNGSILSLRATLQKRSLSRVQSDVSDKSNVDVVDWTNADIRSTDETRWHLTTRFDMCFSQALTTLVTSFCRQLEYSLQHPNDRTFLRTIDSIGFLFQVESLLSTQGKEIGMLEDFSAAVDALKHVTFVLDTSPPAHLPSTLLNLHMKNTTLPGVVSVRLSKGSTKGTFTVAIGVRCSEDVRASIPSTIRSGGTNAVTPVIFTQGINEMQTLANNASTKKTTLQDIINRKSFFVLTRYVEKYKQLATQKPEAVPTPMSTITPLLESLEERIATASKRHVVKSKHPKIIQESSHLCRLLGAGRVTSCKSAKDRTSMSVTLEQVRLLSENHGLPEEFAVRTVSTMRSNGVRLENALKNTGKRQYAFNALQRSLLPDEYKCPEGTYGRGNVS</sequence>
<keyword evidence="4" id="KW-0472">Membrane</keyword>
<feature type="compositionally biased region" description="Polar residues" evidence="3">
    <location>
        <begin position="493"/>
        <end position="521"/>
    </location>
</feature>
<evidence type="ECO:0000313" key="5">
    <source>
        <dbReference type="EMBL" id="KAG6977011.1"/>
    </source>
</evidence>
<comment type="caution">
    <text evidence="5">The sequence shown here is derived from an EMBL/GenBank/DDBJ whole genome shotgun (WGS) entry which is preliminary data.</text>
</comment>
<feature type="transmembrane region" description="Helical" evidence="4">
    <location>
        <begin position="1072"/>
        <end position="1091"/>
    </location>
</feature>
<evidence type="ECO:0000256" key="1">
    <source>
        <dbReference type="ARBA" id="ARBA00022801"/>
    </source>
</evidence>
<feature type="transmembrane region" description="Helical" evidence="4">
    <location>
        <begin position="1103"/>
        <end position="1128"/>
    </location>
</feature>
<keyword evidence="2" id="KW-0443">Lipid metabolism</keyword>
<feature type="compositionally biased region" description="Low complexity" evidence="3">
    <location>
        <begin position="449"/>
        <end position="466"/>
    </location>
</feature>
<proteinExistence type="predicted"/>
<dbReference type="GO" id="GO:0016316">
    <property type="term" value="F:phosphatidylinositol-3,4-bisphosphate 4-phosphatase activity"/>
    <property type="evidence" value="ECO:0007669"/>
    <property type="project" value="InterPro"/>
</dbReference>
<evidence type="ECO:0000256" key="4">
    <source>
        <dbReference type="SAM" id="Phobius"/>
    </source>
</evidence>
<evidence type="ECO:0000256" key="3">
    <source>
        <dbReference type="SAM" id="MobiDB-lite"/>
    </source>
</evidence>
<gene>
    <name evidence="5" type="ORF">JG688_00000817</name>
</gene>
<feature type="transmembrane region" description="Helical" evidence="4">
    <location>
        <begin position="573"/>
        <end position="598"/>
    </location>
</feature>
<evidence type="ECO:0000256" key="2">
    <source>
        <dbReference type="ARBA" id="ARBA00023098"/>
    </source>
</evidence>
<feature type="transmembrane region" description="Helical" evidence="4">
    <location>
        <begin position="1268"/>
        <end position="1291"/>
    </location>
</feature>
<keyword evidence="6" id="KW-1185">Reference proteome</keyword>
<keyword evidence="1" id="KW-0378">Hydrolase</keyword>
<name>A0A8J5MC10_9STRA</name>
<dbReference type="GO" id="GO:0005737">
    <property type="term" value="C:cytoplasm"/>
    <property type="evidence" value="ECO:0007669"/>
    <property type="project" value="TreeGrafter"/>
</dbReference>
<evidence type="ECO:0008006" key="7">
    <source>
        <dbReference type="Google" id="ProtNLM"/>
    </source>
</evidence>
<reference evidence="5" key="1">
    <citation type="submission" date="2021-01" db="EMBL/GenBank/DDBJ databases">
        <title>Phytophthora aleatoria, a newly-described species from Pinus radiata is distinct from Phytophthora cactorum isolates based on comparative genomics.</title>
        <authorList>
            <person name="Mcdougal R."/>
            <person name="Panda P."/>
            <person name="Williams N."/>
            <person name="Studholme D.J."/>
        </authorList>
    </citation>
    <scope>NUCLEOTIDE SEQUENCE</scope>
    <source>
        <strain evidence="5">NZFS 4037</strain>
    </source>
</reference>
<accession>A0A8J5MC10</accession>
<feature type="compositionally biased region" description="Polar residues" evidence="3">
    <location>
        <begin position="109"/>
        <end position="119"/>
    </location>
</feature>
<feature type="transmembrane region" description="Helical" evidence="4">
    <location>
        <begin position="1031"/>
        <end position="1052"/>
    </location>
</feature>
<dbReference type="Proteomes" id="UP000709295">
    <property type="component" value="Unassembled WGS sequence"/>
</dbReference>
<feature type="region of interest" description="Disordered" evidence="3">
    <location>
        <begin position="88"/>
        <end position="151"/>
    </location>
</feature>
<feature type="transmembrane region" description="Helical" evidence="4">
    <location>
        <begin position="1225"/>
        <end position="1242"/>
    </location>
</feature>
<feature type="compositionally biased region" description="Low complexity" evidence="3">
    <location>
        <begin position="137"/>
        <end position="151"/>
    </location>
</feature>
<protein>
    <recommendedName>
        <fullName evidence="7">Inositol-3,4-bisphosphate 4-phosphatase</fullName>
    </recommendedName>
</protein>
<dbReference type="EMBL" id="JAENGY010000015">
    <property type="protein sequence ID" value="KAG6977011.1"/>
    <property type="molecule type" value="Genomic_DNA"/>
</dbReference>
<keyword evidence="4" id="KW-1133">Transmembrane helix</keyword>
<feature type="region of interest" description="Disordered" evidence="3">
    <location>
        <begin position="448"/>
        <end position="536"/>
    </location>
</feature>
<dbReference type="InterPro" id="IPR039034">
    <property type="entry name" value="INPP4"/>
</dbReference>
<dbReference type="PANTHER" id="PTHR12187:SF11">
    <property type="entry name" value="PHOSPHATIDYLINOSITOL-3,4-BISPHOSPHATE 4-PHOSPHATASE"/>
    <property type="match status" value="1"/>
</dbReference>
<dbReference type="PANTHER" id="PTHR12187">
    <property type="entry name" value="AGAP000124-PA"/>
    <property type="match status" value="1"/>
</dbReference>
<feature type="compositionally biased region" description="Polar residues" evidence="3">
    <location>
        <begin position="467"/>
        <end position="481"/>
    </location>
</feature>
<organism evidence="5 6">
    <name type="scientific">Phytophthora aleatoria</name>
    <dbReference type="NCBI Taxonomy" id="2496075"/>
    <lineage>
        <taxon>Eukaryota</taxon>
        <taxon>Sar</taxon>
        <taxon>Stramenopiles</taxon>
        <taxon>Oomycota</taxon>
        <taxon>Peronosporomycetes</taxon>
        <taxon>Peronosporales</taxon>
        <taxon>Peronosporaceae</taxon>
        <taxon>Phytophthora</taxon>
    </lineage>
</organism>
<keyword evidence="4" id="KW-0812">Transmembrane</keyword>
<evidence type="ECO:0000313" key="6">
    <source>
        <dbReference type="Proteomes" id="UP000709295"/>
    </source>
</evidence>